<name>A0A2K3QHC8_9HYPO</name>
<evidence type="ECO:0000259" key="9">
    <source>
        <dbReference type="Pfam" id="PF00857"/>
    </source>
</evidence>
<dbReference type="InterPro" id="IPR052347">
    <property type="entry name" value="Isochorismatase_Nicotinamidase"/>
</dbReference>
<dbReference type="EMBL" id="NRSZ01000484">
    <property type="protein sequence ID" value="PNY26903.1"/>
    <property type="molecule type" value="Genomic_DNA"/>
</dbReference>
<dbReference type="GO" id="GO:0008936">
    <property type="term" value="F:nicotinamidase activity"/>
    <property type="evidence" value="ECO:0007669"/>
    <property type="project" value="UniProtKB-EC"/>
</dbReference>
<organism evidence="10 11">
    <name type="scientific">Tolypocladium capitatum</name>
    <dbReference type="NCBI Taxonomy" id="45235"/>
    <lineage>
        <taxon>Eukaryota</taxon>
        <taxon>Fungi</taxon>
        <taxon>Dikarya</taxon>
        <taxon>Ascomycota</taxon>
        <taxon>Pezizomycotina</taxon>
        <taxon>Sordariomycetes</taxon>
        <taxon>Hypocreomycetidae</taxon>
        <taxon>Hypocreales</taxon>
        <taxon>Ophiocordycipitaceae</taxon>
        <taxon>Tolypocladium</taxon>
    </lineage>
</organism>
<dbReference type="SUPFAM" id="SSF52499">
    <property type="entry name" value="Isochorismatase-like hydrolases"/>
    <property type="match status" value="1"/>
</dbReference>
<dbReference type="Proteomes" id="UP000236621">
    <property type="component" value="Unassembled WGS sequence"/>
</dbReference>
<comment type="pathway">
    <text evidence="5">Cofactor biosynthesis; nicotinate biosynthesis; nicotinate from nicotinamide: step 1/1.</text>
</comment>
<feature type="region of interest" description="Disordered" evidence="8">
    <location>
        <begin position="1"/>
        <end position="21"/>
    </location>
</feature>
<proteinExistence type="inferred from homology"/>
<dbReference type="Gene3D" id="3.40.50.850">
    <property type="entry name" value="Isochorismatase-like"/>
    <property type="match status" value="1"/>
</dbReference>
<dbReference type="GO" id="GO:0046872">
    <property type="term" value="F:metal ion binding"/>
    <property type="evidence" value="ECO:0007669"/>
    <property type="project" value="UniProtKB-KW"/>
</dbReference>
<dbReference type="OrthoDB" id="3341310at2759"/>
<evidence type="ECO:0000256" key="7">
    <source>
        <dbReference type="ARBA" id="ARBA00043224"/>
    </source>
</evidence>
<gene>
    <name evidence="10" type="ORF">TCAP_03175</name>
</gene>
<evidence type="ECO:0000256" key="1">
    <source>
        <dbReference type="ARBA" id="ARBA00006336"/>
    </source>
</evidence>
<feature type="compositionally biased region" description="Basic and acidic residues" evidence="8">
    <location>
        <begin position="77"/>
        <end position="87"/>
    </location>
</feature>
<evidence type="ECO:0000256" key="3">
    <source>
        <dbReference type="ARBA" id="ARBA00022723"/>
    </source>
</evidence>
<evidence type="ECO:0000256" key="2">
    <source>
        <dbReference type="ARBA" id="ARBA00022642"/>
    </source>
</evidence>
<evidence type="ECO:0000256" key="4">
    <source>
        <dbReference type="ARBA" id="ARBA00022801"/>
    </source>
</evidence>
<keyword evidence="4" id="KW-0378">Hydrolase</keyword>
<feature type="domain" description="Isochorismatase-like" evidence="9">
    <location>
        <begin position="133"/>
        <end position="338"/>
    </location>
</feature>
<dbReference type="InterPro" id="IPR036380">
    <property type="entry name" value="Isochorismatase-like_sf"/>
</dbReference>
<sequence>MEVALSPARHAHVWRSRRQATHAVQVSDATFPCMEIALASCLSAPSHLPSNQKPSTRRKGLSIPPIGSSARVAGSEPRSESGAEKRRRETVRRRRALISTPLVHPIVSPTANLARRQPRPANAMADAKPFKPALVVVDFQEDFCPPNGSLAVPGGRSIAPLINHLLALPFSPKLATRDWHPPNHTSFAANHGDAPPFTSTTTVAHPSDPSRSYSTTLWPVHCVQGSPGARLVSELDVARVDAVIDKGMDPRVEMYSAFYDPFRVSDSGLAERLRRAGVTDVFVVGLAADFCVRATAEHALDEGFGSYVVEEGTKPVLPDKWPECRRDMLARGVKMISAEGDDIARVKSLP</sequence>
<protein>
    <recommendedName>
        <fullName evidence="6">nicotinamidase</fullName>
        <ecNumber evidence="6">3.5.1.19</ecNumber>
    </recommendedName>
    <alternativeName>
        <fullName evidence="7">Nicotinamide deamidase</fullName>
    </alternativeName>
</protein>
<reference evidence="10 11" key="1">
    <citation type="submission" date="2017-08" db="EMBL/GenBank/DDBJ databases">
        <title>Harnessing the power of phylogenomics to disentangle the directionality and signatures of interkingdom host jumping in the parasitic fungal genus Tolypocladium.</title>
        <authorList>
            <person name="Quandt C.A."/>
            <person name="Patterson W."/>
            <person name="Spatafora J.W."/>
        </authorList>
    </citation>
    <scope>NUCLEOTIDE SEQUENCE [LARGE SCALE GENOMIC DNA]</scope>
    <source>
        <strain evidence="10 11">CBS 113982</strain>
    </source>
</reference>
<dbReference type="AlphaFoldDB" id="A0A2K3QHC8"/>
<dbReference type="CDD" id="cd01011">
    <property type="entry name" value="nicotinamidase"/>
    <property type="match status" value="1"/>
</dbReference>
<comment type="caution">
    <text evidence="10">The sequence shown here is derived from an EMBL/GenBank/DDBJ whole genome shotgun (WGS) entry which is preliminary data.</text>
</comment>
<dbReference type="EC" id="3.5.1.19" evidence="6"/>
<accession>A0A2K3QHC8</accession>
<dbReference type="STRING" id="45235.A0A2K3QHC8"/>
<feature type="region of interest" description="Disordered" evidence="8">
    <location>
        <begin position="44"/>
        <end position="93"/>
    </location>
</feature>
<evidence type="ECO:0000256" key="5">
    <source>
        <dbReference type="ARBA" id="ARBA00037900"/>
    </source>
</evidence>
<dbReference type="Pfam" id="PF00857">
    <property type="entry name" value="Isochorismatase"/>
    <property type="match status" value="1"/>
</dbReference>
<evidence type="ECO:0000313" key="10">
    <source>
        <dbReference type="EMBL" id="PNY26903.1"/>
    </source>
</evidence>
<dbReference type="InterPro" id="IPR000868">
    <property type="entry name" value="Isochorismatase-like_dom"/>
</dbReference>
<evidence type="ECO:0000256" key="6">
    <source>
        <dbReference type="ARBA" id="ARBA00039017"/>
    </source>
</evidence>
<dbReference type="PANTHER" id="PTHR11080:SF2">
    <property type="entry name" value="LD05707P"/>
    <property type="match status" value="1"/>
</dbReference>
<feature type="compositionally biased region" description="Basic residues" evidence="8">
    <location>
        <begin position="9"/>
        <end position="20"/>
    </location>
</feature>
<keyword evidence="3" id="KW-0479">Metal-binding</keyword>
<keyword evidence="11" id="KW-1185">Reference proteome</keyword>
<dbReference type="GO" id="GO:0019363">
    <property type="term" value="P:pyridine nucleotide biosynthetic process"/>
    <property type="evidence" value="ECO:0007669"/>
    <property type="project" value="UniProtKB-KW"/>
</dbReference>
<comment type="similarity">
    <text evidence="1">Belongs to the isochorismatase family.</text>
</comment>
<dbReference type="PANTHER" id="PTHR11080">
    <property type="entry name" value="PYRAZINAMIDASE/NICOTINAMIDASE"/>
    <property type="match status" value="1"/>
</dbReference>
<keyword evidence="2" id="KW-0662">Pyridine nucleotide biosynthesis</keyword>
<evidence type="ECO:0000256" key="8">
    <source>
        <dbReference type="SAM" id="MobiDB-lite"/>
    </source>
</evidence>
<evidence type="ECO:0000313" key="11">
    <source>
        <dbReference type="Proteomes" id="UP000236621"/>
    </source>
</evidence>